<dbReference type="Pfam" id="PF02056">
    <property type="entry name" value="Glyco_hydro_4"/>
    <property type="match status" value="1"/>
</dbReference>
<proteinExistence type="inferred from homology"/>
<evidence type="ECO:0000256" key="6">
    <source>
        <dbReference type="ARBA" id="ARBA00023295"/>
    </source>
</evidence>
<dbReference type="InterPro" id="IPR022616">
    <property type="entry name" value="Glyco_hydro_4_C"/>
</dbReference>
<dbReference type="PROSITE" id="PS01324">
    <property type="entry name" value="GLYCOSYL_HYDROL_F4"/>
    <property type="match status" value="1"/>
</dbReference>
<keyword evidence="14" id="KW-1185">Reference proteome</keyword>
<sequence>MSKDALKIVTIGGGSSYTPEIIEGFIQKKLDGLLPIKEIYLVDIEEGKEKLEIVGGLAKRMVEKAGAEIQIHLTLDRRAALKDADFVTTQFRVGLLPARIRDEKIPLKYDLIGQETNGAGGAMKALRTIPVILDICKDMEELCPEAWLINFTNPSGIITETVLKHSTIKVVGLCNIPIGIVNKIAKLYETEAANVSVEFAGLNHFVFGKNIYVNGREVTGEVIEKIKDGTEISAKNIPNFSFPDEILDAVGMIPAGYLKYYYTREKMLADCKRAATEEGTRGEVVTQTEKELFELYKDQELAVKPKQLEERGGAHYSEAAVNLIDSIYNGDGKIHYVNVRNNGTLPELPDNTAIECNCVVTHRGALPVTIGKLETSVRGQISLMKAYEELVIEAGVTGNYLAALKALTINPLVNDSDKAQAVLTDMLWANQAYLPQFKQWFEENQPVE</sequence>
<dbReference type="AlphaFoldDB" id="A0A242K4E0"/>
<reference evidence="13" key="2">
    <citation type="submission" date="2017-05" db="EMBL/GenBank/DDBJ databases">
        <authorList>
            <consortium name="The Broad Institute Genomics Platform"/>
            <consortium name="The Broad Institute Genomic Center for Infectious Diseases"/>
            <person name="Earl A."/>
            <person name="Manson A."/>
            <person name="Schwartman J."/>
            <person name="Gilmore M."/>
            <person name="Abouelleil A."/>
            <person name="Cao P."/>
            <person name="Chapman S."/>
            <person name="Cusick C."/>
            <person name="Shea T."/>
            <person name="Young S."/>
            <person name="Neafsey D."/>
            <person name="Nusbaum C."/>
            <person name="Birren B."/>
        </authorList>
    </citation>
    <scope>NUCLEOTIDE SEQUENCE</scope>
    <source>
        <strain evidence="13">9E7_DIV0242</strain>
    </source>
</reference>
<gene>
    <name evidence="13" type="ORF">A5888_002335</name>
    <name evidence="12" type="ORF">A5888_002502</name>
</gene>
<evidence type="ECO:0000256" key="1">
    <source>
        <dbReference type="ARBA" id="ARBA00010141"/>
    </source>
</evidence>
<dbReference type="Proteomes" id="UP000195141">
    <property type="component" value="Chromosome"/>
</dbReference>
<keyword evidence="8" id="KW-0408">Iron</keyword>
<dbReference type="Gene3D" id="3.40.50.720">
    <property type="entry name" value="NAD(P)-binding Rossmann-like Domain"/>
    <property type="match status" value="1"/>
</dbReference>
<dbReference type="Gene3D" id="3.90.110.10">
    <property type="entry name" value="Lactate dehydrogenase/glycoside hydrolase, family 4, C-terminal"/>
    <property type="match status" value="1"/>
</dbReference>
<evidence type="ECO:0000313" key="12">
    <source>
        <dbReference type="EMBL" id="OTP14401.1"/>
    </source>
</evidence>
<keyword evidence="6 10" id="KW-0326">Glycosidase</keyword>
<evidence type="ECO:0000256" key="8">
    <source>
        <dbReference type="PIRSR" id="PIRSR601088-3"/>
    </source>
</evidence>
<evidence type="ECO:0000256" key="5">
    <source>
        <dbReference type="ARBA" id="ARBA00023211"/>
    </source>
</evidence>
<dbReference type="PANTHER" id="PTHR32092:SF5">
    <property type="entry name" value="6-PHOSPHO-BETA-GLUCOSIDASE"/>
    <property type="match status" value="1"/>
</dbReference>
<dbReference type="GO" id="GO:0016616">
    <property type="term" value="F:oxidoreductase activity, acting on the CH-OH group of donors, NAD or NADP as acceptor"/>
    <property type="evidence" value="ECO:0007669"/>
    <property type="project" value="InterPro"/>
</dbReference>
<feature type="site" description="Increases basicity of active site Tyr" evidence="9">
    <location>
        <position position="115"/>
    </location>
</feature>
<dbReference type="GO" id="GO:0005975">
    <property type="term" value="P:carbohydrate metabolic process"/>
    <property type="evidence" value="ECO:0007669"/>
    <property type="project" value="InterPro"/>
</dbReference>
<evidence type="ECO:0000259" key="11">
    <source>
        <dbReference type="Pfam" id="PF11975"/>
    </source>
</evidence>
<keyword evidence="4 10" id="KW-0520">NAD</keyword>
<dbReference type="GO" id="GO:0004553">
    <property type="term" value="F:hydrolase activity, hydrolyzing O-glycosyl compounds"/>
    <property type="evidence" value="ECO:0007669"/>
    <property type="project" value="InterPro"/>
</dbReference>
<keyword evidence="2 8" id="KW-0479">Metal-binding</keyword>
<dbReference type="InterPro" id="IPR015955">
    <property type="entry name" value="Lactate_DH/Glyco_Ohase_4_C"/>
</dbReference>
<feature type="binding site" evidence="8">
    <location>
        <position position="204"/>
    </location>
    <ligand>
        <name>Mn(2+)</name>
        <dbReference type="ChEBI" id="CHEBI:29035"/>
    </ligand>
</feature>
<dbReference type="PRINTS" id="PR00732">
    <property type="entry name" value="GLHYDRLASE4"/>
</dbReference>
<evidence type="ECO:0000256" key="3">
    <source>
        <dbReference type="ARBA" id="ARBA00022801"/>
    </source>
</evidence>
<feature type="domain" description="Glycosyl hydrolase family 4 C-terminal" evidence="11">
    <location>
        <begin position="199"/>
        <end position="413"/>
    </location>
</feature>
<organism evidence="12">
    <name type="scientific">Candidatus Enterococcus clewellii</name>
    <dbReference type="NCBI Taxonomy" id="1834193"/>
    <lineage>
        <taxon>Bacteria</taxon>
        <taxon>Bacillati</taxon>
        <taxon>Bacillota</taxon>
        <taxon>Bacilli</taxon>
        <taxon>Lactobacillales</taxon>
        <taxon>Enterococcaceae</taxon>
        <taxon>Enterococcus</taxon>
    </lineage>
</organism>
<dbReference type="PANTHER" id="PTHR32092">
    <property type="entry name" value="6-PHOSPHO-BETA-GLUCOSIDASE-RELATED"/>
    <property type="match status" value="1"/>
</dbReference>
<evidence type="ECO:0000256" key="2">
    <source>
        <dbReference type="ARBA" id="ARBA00022723"/>
    </source>
</evidence>
<dbReference type="Pfam" id="PF11975">
    <property type="entry name" value="Glyco_hydro_4C"/>
    <property type="match status" value="1"/>
</dbReference>
<evidence type="ECO:0000313" key="14">
    <source>
        <dbReference type="Proteomes" id="UP000195141"/>
    </source>
</evidence>
<dbReference type="EMBL" id="CP147247">
    <property type="protein sequence ID" value="WYJ90578.1"/>
    <property type="molecule type" value="Genomic_DNA"/>
</dbReference>
<comment type="cofactor">
    <cofactor evidence="10">
        <name>NAD(+)</name>
        <dbReference type="ChEBI" id="CHEBI:57540"/>
    </cofactor>
    <text evidence="10">Binds 1 NAD(+) per subunit.</text>
</comment>
<reference evidence="13" key="3">
    <citation type="submission" date="2024-03" db="EMBL/GenBank/DDBJ databases">
        <title>The Genome Sequence of Enterococcus sp. DIV0242b.</title>
        <authorList>
            <consortium name="The Broad Institute Genomics Platform"/>
            <consortium name="The Broad Institute Microbial Omics Core"/>
            <consortium name="The Broad Institute Genomic Center for Infectious Diseases"/>
            <person name="Earl A."/>
            <person name="Manson A."/>
            <person name="Gilmore M."/>
            <person name="Schwartman J."/>
            <person name="Shea T."/>
            <person name="Abouelleil A."/>
            <person name="Cao P."/>
            <person name="Chapman S."/>
            <person name="Cusick C."/>
            <person name="Young S."/>
            <person name="Neafsey D."/>
            <person name="Nusbaum C."/>
            <person name="Birren B."/>
        </authorList>
    </citation>
    <scope>NUCLEOTIDE SEQUENCE</scope>
    <source>
        <strain evidence="13">9E7_DIV0242</strain>
    </source>
</reference>
<keyword evidence="8" id="KW-0170">Cobalt</keyword>
<evidence type="ECO:0000256" key="10">
    <source>
        <dbReference type="RuleBase" id="RU361152"/>
    </source>
</evidence>
<evidence type="ECO:0000256" key="4">
    <source>
        <dbReference type="ARBA" id="ARBA00023027"/>
    </source>
</evidence>
<dbReference type="InterPro" id="IPR001088">
    <property type="entry name" value="Glyco_hydro_4"/>
</dbReference>
<evidence type="ECO:0000256" key="9">
    <source>
        <dbReference type="PIRSR" id="PIRSR601088-4"/>
    </source>
</evidence>
<dbReference type="RefSeq" id="WP_086349556.1">
    <property type="nucleotide sequence ID" value="NZ_CP147247.1"/>
</dbReference>
<dbReference type="GO" id="GO:0046872">
    <property type="term" value="F:metal ion binding"/>
    <property type="evidence" value="ECO:0007669"/>
    <property type="project" value="UniProtKB-KW"/>
</dbReference>
<feature type="binding site" evidence="7">
    <location>
        <position position="99"/>
    </location>
    <ligand>
        <name>substrate</name>
    </ligand>
</feature>
<dbReference type="EMBL" id="NGMM01000004">
    <property type="protein sequence ID" value="OTP14401.1"/>
    <property type="molecule type" value="Genomic_DNA"/>
</dbReference>
<comment type="similarity">
    <text evidence="1 10">Belongs to the glycosyl hydrolase 4 family.</text>
</comment>
<name>A0A242K4E0_9ENTE</name>
<evidence type="ECO:0000313" key="13">
    <source>
        <dbReference type="EMBL" id="WYJ90578.1"/>
    </source>
</evidence>
<reference evidence="12" key="1">
    <citation type="submission" date="2017-05" db="EMBL/GenBank/DDBJ databases">
        <title>The Genome Sequence of Enterococcus sp. 9E7_DIV0242.</title>
        <authorList>
            <consortium name="The Broad Institute Genomics Platform"/>
            <consortium name="The Broad Institute Genomic Center for Infectious Diseases"/>
            <person name="Earl A."/>
            <person name="Manson A."/>
            <person name="Schwartman J."/>
            <person name="Gilmore M."/>
            <person name="Abouelleil A."/>
            <person name="Cao P."/>
            <person name="Chapman S."/>
            <person name="Cusick C."/>
            <person name="Shea T."/>
            <person name="Young S."/>
            <person name="Neafsey D."/>
            <person name="Nusbaum C."/>
            <person name="Birren B."/>
        </authorList>
    </citation>
    <scope>NUCLEOTIDE SEQUENCE [LARGE SCALE GENOMIC DNA]</scope>
    <source>
        <strain evidence="12">9E7_DIV0242</strain>
    </source>
</reference>
<dbReference type="InterPro" id="IPR019802">
    <property type="entry name" value="GlycHydrolase_4_CS"/>
</dbReference>
<dbReference type="SUPFAM" id="SSF51735">
    <property type="entry name" value="NAD(P)-binding Rossmann-fold domains"/>
    <property type="match status" value="1"/>
</dbReference>
<keyword evidence="3 10" id="KW-0378">Hydrolase</keyword>
<dbReference type="OrthoDB" id="9808275at2"/>
<dbReference type="CDD" id="cd05296">
    <property type="entry name" value="GH4_P_beta_glucosidase"/>
    <property type="match status" value="1"/>
</dbReference>
<feature type="binding site" evidence="7">
    <location>
        <position position="153"/>
    </location>
    <ligand>
        <name>substrate</name>
    </ligand>
</feature>
<keyword evidence="8" id="KW-0533">Nickel</keyword>
<protein>
    <submittedName>
        <fullName evidence="13">6-phospho-beta-glucosidase</fullName>
    </submittedName>
</protein>
<accession>A0A242K4E0</accession>
<dbReference type="InterPro" id="IPR036291">
    <property type="entry name" value="NAD(P)-bd_dom_sf"/>
</dbReference>
<dbReference type="SUPFAM" id="SSF56327">
    <property type="entry name" value="LDH C-terminal domain-like"/>
    <property type="match status" value="1"/>
</dbReference>
<evidence type="ECO:0000256" key="7">
    <source>
        <dbReference type="PIRSR" id="PIRSR601088-2"/>
    </source>
</evidence>
<feature type="binding site" evidence="8">
    <location>
        <position position="174"/>
    </location>
    <ligand>
        <name>Mn(2+)</name>
        <dbReference type="ChEBI" id="CHEBI:29035"/>
    </ligand>
</feature>
<keyword evidence="5 8" id="KW-0464">Manganese</keyword>